<protein>
    <recommendedName>
        <fullName evidence="1">UGSC-like domain-containing protein</fullName>
    </recommendedName>
</protein>
<name>A0A933EA89_UNCTE</name>
<sequence>MNPQSAVQEAKGAATLRVLNPVAARKFRPIPPARRHPDLAGKKIGLYWNYKKHGDVALGRVRELLSERYAGMSFEWLETGPVNEATEEWFEGVRASGVEGVVAATGD</sequence>
<reference evidence="2" key="1">
    <citation type="submission" date="2020-07" db="EMBL/GenBank/DDBJ databases">
        <title>Huge and variable diversity of episymbiotic CPR bacteria and DPANN archaea in groundwater ecosystems.</title>
        <authorList>
            <person name="He C.Y."/>
            <person name="Keren R."/>
            <person name="Whittaker M."/>
            <person name="Farag I.F."/>
            <person name="Doudna J."/>
            <person name="Cate J.H.D."/>
            <person name="Banfield J.F."/>
        </authorList>
    </citation>
    <scope>NUCLEOTIDE SEQUENCE</scope>
    <source>
        <strain evidence="2">NC_groundwater_1370_Ag_S-0.2um_69_93</strain>
    </source>
</reference>
<gene>
    <name evidence="2" type="ORF">HY618_04930</name>
</gene>
<accession>A0A933EA89</accession>
<evidence type="ECO:0000313" key="3">
    <source>
        <dbReference type="Proteomes" id="UP000752292"/>
    </source>
</evidence>
<evidence type="ECO:0000259" key="1">
    <source>
        <dbReference type="Pfam" id="PF24696"/>
    </source>
</evidence>
<dbReference type="EMBL" id="JACQRX010000213">
    <property type="protein sequence ID" value="MBI4251784.1"/>
    <property type="molecule type" value="Genomic_DNA"/>
</dbReference>
<dbReference type="AlphaFoldDB" id="A0A933EA89"/>
<dbReference type="Pfam" id="PF24696">
    <property type="entry name" value="UGSC"/>
    <property type="match status" value="1"/>
</dbReference>
<dbReference type="Proteomes" id="UP000752292">
    <property type="component" value="Unassembled WGS sequence"/>
</dbReference>
<proteinExistence type="predicted"/>
<dbReference type="InterPro" id="IPR057767">
    <property type="entry name" value="UGSC-like_dom"/>
</dbReference>
<feature type="domain" description="UGSC-like" evidence="1">
    <location>
        <begin position="18"/>
        <end position="107"/>
    </location>
</feature>
<evidence type="ECO:0000313" key="2">
    <source>
        <dbReference type="EMBL" id="MBI4251784.1"/>
    </source>
</evidence>
<organism evidence="2 3">
    <name type="scientific">Tectimicrobiota bacterium</name>
    <dbReference type="NCBI Taxonomy" id="2528274"/>
    <lineage>
        <taxon>Bacteria</taxon>
        <taxon>Pseudomonadati</taxon>
        <taxon>Nitrospinota/Tectimicrobiota group</taxon>
        <taxon>Candidatus Tectimicrobiota</taxon>
    </lineage>
</organism>
<comment type="caution">
    <text evidence="2">The sequence shown here is derived from an EMBL/GenBank/DDBJ whole genome shotgun (WGS) entry which is preliminary data.</text>
</comment>